<dbReference type="PANTHER" id="PTHR32108">
    <property type="entry name" value="DNA-DIRECTED RNA POLYMERASE SUBUNIT ALPHA"/>
    <property type="match status" value="1"/>
</dbReference>
<evidence type="ECO:0000256" key="1">
    <source>
        <dbReference type="SAM" id="MobiDB-lite"/>
    </source>
</evidence>
<reference evidence="2" key="1">
    <citation type="submission" date="2019-08" db="EMBL/GenBank/DDBJ databases">
        <authorList>
            <person name="Liu F."/>
        </authorList>
    </citation>
    <scope>NUCLEOTIDE SEQUENCE [LARGE SCALE GENOMIC DNA]</scope>
    <source>
        <strain evidence="2">PA1801</strain>
        <tissue evidence="2">Leaf</tissue>
    </source>
</reference>
<evidence type="ECO:0000313" key="2">
    <source>
        <dbReference type="EMBL" id="KAA3468475.1"/>
    </source>
</evidence>
<organism evidence="2 3">
    <name type="scientific">Gossypium australe</name>
    <dbReference type="NCBI Taxonomy" id="47621"/>
    <lineage>
        <taxon>Eukaryota</taxon>
        <taxon>Viridiplantae</taxon>
        <taxon>Streptophyta</taxon>
        <taxon>Embryophyta</taxon>
        <taxon>Tracheophyta</taxon>
        <taxon>Spermatophyta</taxon>
        <taxon>Magnoliopsida</taxon>
        <taxon>eudicotyledons</taxon>
        <taxon>Gunneridae</taxon>
        <taxon>Pentapetalae</taxon>
        <taxon>rosids</taxon>
        <taxon>malvids</taxon>
        <taxon>Malvales</taxon>
        <taxon>Malvaceae</taxon>
        <taxon>Malvoideae</taxon>
        <taxon>Gossypium</taxon>
    </lineage>
</organism>
<sequence length="151" mass="16918">MASVGRLWVHSAGVVPSSLHQKLKLVTEGRLITINAEEDITVTVTNNAPYVEADGEAIEYSFRSLEFVNATFIVEGRKIPMPKISKAIRMSLQLTVGKGASLGRGLWKYLHGRVEVPILADKRDHFGLGYKPNAKQRKKELKRKQDEEECD</sequence>
<name>A0A5B6VH47_9ROSI</name>
<gene>
    <name evidence="2" type="ORF">EPI10_014366</name>
</gene>
<feature type="region of interest" description="Disordered" evidence="1">
    <location>
        <begin position="130"/>
        <end position="151"/>
    </location>
</feature>
<keyword evidence="3" id="KW-1185">Reference proteome</keyword>
<dbReference type="AlphaFoldDB" id="A0A5B6VH47"/>
<protein>
    <submittedName>
        <fullName evidence="2">Uncharacterized protein</fullName>
    </submittedName>
</protein>
<dbReference type="EMBL" id="SMMG02000006">
    <property type="protein sequence ID" value="KAA3468475.1"/>
    <property type="molecule type" value="Genomic_DNA"/>
</dbReference>
<dbReference type="OrthoDB" id="996821at2759"/>
<comment type="caution">
    <text evidence="2">The sequence shown here is derived from an EMBL/GenBank/DDBJ whole genome shotgun (WGS) entry which is preliminary data.</text>
</comment>
<accession>A0A5B6VH47</accession>
<dbReference type="PANTHER" id="PTHR32108:SF5">
    <property type="entry name" value="DYNACTIN SUBUNIT 1-LIKE"/>
    <property type="match status" value="1"/>
</dbReference>
<dbReference type="Proteomes" id="UP000325315">
    <property type="component" value="Unassembled WGS sequence"/>
</dbReference>
<proteinExistence type="predicted"/>
<evidence type="ECO:0000313" key="3">
    <source>
        <dbReference type="Proteomes" id="UP000325315"/>
    </source>
</evidence>